<keyword evidence="2" id="KW-1185">Reference proteome</keyword>
<reference evidence="1" key="2">
    <citation type="submission" date="2025-08" db="UniProtKB">
        <authorList>
            <consortium name="Ensembl"/>
        </authorList>
    </citation>
    <scope>IDENTIFICATION</scope>
</reference>
<dbReference type="OMA" id="PRPRIFY"/>
<proteinExistence type="predicted"/>
<dbReference type="AlphaFoldDB" id="H3ADA7"/>
<dbReference type="InParanoid" id="H3ADA7"/>
<reference evidence="2" key="1">
    <citation type="submission" date="2011-08" db="EMBL/GenBank/DDBJ databases">
        <title>The draft genome of Latimeria chalumnae.</title>
        <authorList>
            <person name="Di Palma F."/>
            <person name="Alfoldi J."/>
            <person name="Johnson J."/>
            <person name="Berlin A."/>
            <person name="Gnerre S."/>
            <person name="Jaffe D."/>
            <person name="MacCallum I."/>
            <person name="Young S."/>
            <person name="Walker B.J."/>
            <person name="Lander E."/>
            <person name="Lindblad-Toh K."/>
        </authorList>
    </citation>
    <scope>NUCLEOTIDE SEQUENCE [LARGE SCALE GENOMIC DNA]</scope>
    <source>
        <strain evidence="2">Wild caught</strain>
    </source>
</reference>
<dbReference type="EMBL" id="AFYH01130960">
    <property type="status" value="NOT_ANNOTATED_CDS"/>
    <property type="molecule type" value="Genomic_DNA"/>
</dbReference>
<dbReference type="HOGENOM" id="CLU_133580_0_0_1"/>
<organism evidence="1 2">
    <name type="scientific">Latimeria chalumnae</name>
    <name type="common">Coelacanth</name>
    <dbReference type="NCBI Taxonomy" id="7897"/>
    <lineage>
        <taxon>Eukaryota</taxon>
        <taxon>Metazoa</taxon>
        <taxon>Chordata</taxon>
        <taxon>Craniata</taxon>
        <taxon>Vertebrata</taxon>
        <taxon>Euteleostomi</taxon>
        <taxon>Coelacanthiformes</taxon>
        <taxon>Coelacanthidae</taxon>
        <taxon>Latimeria</taxon>
    </lineage>
</organism>
<evidence type="ECO:0000313" key="2">
    <source>
        <dbReference type="Proteomes" id="UP000008672"/>
    </source>
</evidence>
<dbReference type="eggNOG" id="ENOG502RXU5">
    <property type="taxonomic scope" value="Eukaryota"/>
</dbReference>
<dbReference type="PANTHER" id="PTHR21301:SF10">
    <property type="entry name" value="REVERSE TRANSCRIPTASE DOMAIN-CONTAINING PROTEIN"/>
    <property type="match status" value="1"/>
</dbReference>
<dbReference type="Proteomes" id="UP000008672">
    <property type="component" value="Unassembled WGS sequence"/>
</dbReference>
<accession>H3ADA7</accession>
<sequence length="170" mass="18879">MSAIMKLFSELRPSVTPGNLTSENISSLMDLRQNDEIIIKPADKGGAIVIWGRMDYIAEAKRQLGDGSTYKVDNVDRTEQYCEDIHVFVCNAWAQGTISQETCEHQIPKEVPHGRFYILSKTHKNKTRCPGRPIVSGSGSCTEGISCFVDDCLKEIATGVPAHLHDTIHF</sequence>
<dbReference type="Ensembl" id="ENSLACT00000007692.1">
    <property type="protein sequence ID" value="ENSLACP00000007628.1"/>
    <property type="gene ID" value="ENSLACG00000006759.1"/>
</dbReference>
<dbReference type="PANTHER" id="PTHR21301">
    <property type="entry name" value="REVERSE TRANSCRIPTASE"/>
    <property type="match status" value="1"/>
</dbReference>
<evidence type="ECO:0000313" key="1">
    <source>
        <dbReference type="Ensembl" id="ENSLACP00000007628.1"/>
    </source>
</evidence>
<reference evidence="1" key="3">
    <citation type="submission" date="2025-09" db="UniProtKB">
        <authorList>
            <consortium name="Ensembl"/>
        </authorList>
    </citation>
    <scope>IDENTIFICATION</scope>
</reference>
<name>H3ADA7_LATCH</name>
<protein>
    <submittedName>
        <fullName evidence="1">Uncharacterized protein</fullName>
    </submittedName>
</protein>
<dbReference type="GeneTree" id="ENSGT00940000154669"/>